<evidence type="ECO:0000256" key="15">
    <source>
        <dbReference type="ARBA" id="ARBA00047527"/>
    </source>
</evidence>
<keyword evidence="9" id="KW-0961">Cell wall biogenesis/degradation</keyword>
<evidence type="ECO:0000256" key="11">
    <source>
        <dbReference type="ARBA" id="ARBA00039108"/>
    </source>
</evidence>
<dbReference type="Pfam" id="PF00275">
    <property type="entry name" value="EPSP_synthase"/>
    <property type="match status" value="2"/>
</dbReference>
<dbReference type="InterPro" id="IPR050068">
    <property type="entry name" value="MurA_subfamily"/>
</dbReference>
<evidence type="ECO:0000256" key="3">
    <source>
        <dbReference type="ARBA" id="ARBA00022490"/>
    </source>
</evidence>
<evidence type="ECO:0000313" key="18">
    <source>
        <dbReference type="Proteomes" id="UP000826656"/>
    </source>
</evidence>
<dbReference type="Gene3D" id="3.65.10.10">
    <property type="entry name" value="Enolpyruvate transferase domain"/>
    <property type="match status" value="3"/>
</dbReference>
<dbReference type="SUPFAM" id="SSF55205">
    <property type="entry name" value="EPT/RTPC-like"/>
    <property type="match status" value="2"/>
</dbReference>
<name>A0ABQ7UD66_SOLTU</name>
<evidence type="ECO:0000259" key="16">
    <source>
        <dbReference type="Pfam" id="PF00275"/>
    </source>
</evidence>
<comment type="subcellular location">
    <subcellularLocation>
        <location evidence="1">Cytoplasm</location>
    </subcellularLocation>
</comment>
<keyword evidence="5" id="KW-0808">Transferase</keyword>
<dbReference type="CDD" id="cd01555">
    <property type="entry name" value="UdpNAET"/>
    <property type="match status" value="1"/>
</dbReference>
<evidence type="ECO:0000256" key="6">
    <source>
        <dbReference type="ARBA" id="ARBA00022960"/>
    </source>
</evidence>
<evidence type="ECO:0000256" key="7">
    <source>
        <dbReference type="ARBA" id="ARBA00022984"/>
    </source>
</evidence>
<feature type="domain" description="Enolpyruvate transferase" evidence="16">
    <location>
        <begin position="208"/>
        <end position="618"/>
    </location>
</feature>
<evidence type="ECO:0000256" key="13">
    <source>
        <dbReference type="ARBA" id="ARBA00042443"/>
    </source>
</evidence>
<evidence type="ECO:0000256" key="5">
    <source>
        <dbReference type="ARBA" id="ARBA00022679"/>
    </source>
</evidence>
<sequence length="640" mass="66367">MASKFNLPQFLPSPPRTELYFPQNPKPFISPPTTLIPDPKFVINGGSTLSGHVTINGSKNSALPILAATLCCSGSSMLKNVPCLSDTTTMASILESLGARVSSFGGDIVVNTDGIVSLEPDLSEIGKIRGGFFVLGPLLARFGEAIVGLPGGCDIGARPVDLYILGLRALGATVELSSMGTFCFCSSMTSNFNVPQVLPPSDPKLVVNGGSTLSGHVTVSGSKNSALPILAATLCCSGSSNLKSVPCLSDTRTMASILESLGAQVMSFGGDMVVNTDGIVSVEPDSSDVGKLRGGFFVIGPLLARFGEASVGLPGGCDIGARPVDLYIHGLRALGATVELRDGKVQAHVSNGKSLTGASFRLGYPSVGATETLMMAACMAEGKTVISNAAQEPEIIDLAGFLTNCGAVVEGAGTDTLYITGRRKLYGSEYSIMPDRIEVGTYMLAAAITRSCISISPVAHINLTCLVDKLSGAACKILQLSDDTLELSAVPRTIGDDLRGFSVKTNPFPGFPTDLQPLTMALLSTCKGVSVIEESVFENRMSHVTELQKFGAKIQVCGSRATVSGKGKASPLRGSQVNATDLRGGMSLVLAGLAAEGITEISGISHVDRGYESLEMKLQGLGANVIRTTTTFPPGGVWKG</sequence>
<comment type="similarity">
    <text evidence="10">Belongs to the EPSP synthase family. MurA subfamily.</text>
</comment>
<dbReference type="EC" id="2.5.1.7" evidence="11"/>
<keyword evidence="8" id="KW-0131">Cell cycle</keyword>
<keyword evidence="7" id="KW-0573">Peptidoglycan synthesis</keyword>
<feature type="domain" description="Enolpyruvate transferase" evidence="16">
    <location>
        <begin position="44"/>
        <end position="179"/>
    </location>
</feature>
<dbReference type="InterPro" id="IPR001986">
    <property type="entry name" value="Enolpyruvate_Tfrase_dom"/>
</dbReference>
<dbReference type="InterPro" id="IPR036968">
    <property type="entry name" value="Enolpyruvate_Tfrase_sf"/>
</dbReference>
<evidence type="ECO:0000256" key="14">
    <source>
        <dbReference type="ARBA" id="ARBA00042842"/>
    </source>
</evidence>
<keyword evidence="3" id="KW-0963">Cytoplasm</keyword>
<evidence type="ECO:0000256" key="10">
    <source>
        <dbReference type="ARBA" id="ARBA00038367"/>
    </source>
</evidence>
<comment type="catalytic activity">
    <reaction evidence="15">
        <text>phosphoenolpyruvate + UDP-N-acetyl-alpha-D-glucosamine = UDP-N-acetyl-3-O-(1-carboxyvinyl)-alpha-D-glucosamine + phosphate</text>
        <dbReference type="Rhea" id="RHEA:18681"/>
        <dbReference type="ChEBI" id="CHEBI:43474"/>
        <dbReference type="ChEBI" id="CHEBI:57705"/>
        <dbReference type="ChEBI" id="CHEBI:58702"/>
        <dbReference type="ChEBI" id="CHEBI:68483"/>
        <dbReference type="EC" id="2.5.1.7"/>
    </reaction>
</comment>
<dbReference type="PANTHER" id="PTHR43783:SF1">
    <property type="entry name" value="UDP-N-ACETYLGLUCOSAMINE 1-CARBOXYVINYLTRANSFERASE"/>
    <property type="match status" value="1"/>
</dbReference>
<evidence type="ECO:0000256" key="12">
    <source>
        <dbReference type="ARBA" id="ARBA00039754"/>
    </source>
</evidence>
<evidence type="ECO:0000256" key="2">
    <source>
        <dbReference type="ARBA" id="ARBA00004752"/>
    </source>
</evidence>
<evidence type="ECO:0000256" key="8">
    <source>
        <dbReference type="ARBA" id="ARBA00023306"/>
    </source>
</evidence>
<proteinExistence type="inferred from homology"/>
<keyword evidence="18" id="KW-1185">Reference proteome</keyword>
<organism evidence="17 18">
    <name type="scientific">Solanum tuberosum</name>
    <name type="common">Potato</name>
    <dbReference type="NCBI Taxonomy" id="4113"/>
    <lineage>
        <taxon>Eukaryota</taxon>
        <taxon>Viridiplantae</taxon>
        <taxon>Streptophyta</taxon>
        <taxon>Embryophyta</taxon>
        <taxon>Tracheophyta</taxon>
        <taxon>Spermatophyta</taxon>
        <taxon>Magnoliopsida</taxon>
        <taxon>eudicotyledons</taxon>
        <taxon>Gunneridae</taxon>
        <taxon>Pentapetalae</taxon>
        <taxon>asterids</taxon>
        <taxon>lamiids</taxon>
        <taxon>Solanales</taxon>
        <taxon>Solanaceae</taxon>
        <taxon>Solanoideae</taxon>
        <taxon>Solaneae</taxon>
        <taxon>Solanum</taxon>
    </lineage>
</organism>
<keyword evidence="6" id="KW-0133">Cell shape</keyword>
<dbReference type="InterPro" id="IPR013792">
    <property type="entry name" value="RNA3'P_cycl/enolpyr_Trfase_a/b"/>
</dbReference>
<evidence type="ECO:0000256" key="4">
    <source>
        <dbReference type="ARBA" id="ARBA00022618"/>
    </source>
</evidence>
<dbReference type="NCBIfam" id="TIGR01072">
    <property type="entry name" value="murA"/>
    <property type="match status" value="1"/>
</dbReference>
<reference evidence="17 18" key="1">
    <citation type="journal article" date="2021" name="bioRxiv">
        <title>Chromosome-scale and haplotype-resolved genome assembly of a tetraploid potato cultivar.</title>
        <authorList>
            <person name="Sun H."/>
            <person name="Jiao W.-B."/>
            <person name="Krause K."/>
            <person name="Campoy J.A."/>
            <person name="Goel M."/>
            <person name="Folz-Donahue K."/>
            <person name="Kukat C."/>
            <person name="Huettel B."/>
            <person name="Schneeberger K."/>
        </authorList>
    </citation>
    <scope>NUCLEOTIDE SEQUENCE [LARGE SCALE GENOMIC DNA]</scope>
    <source>
        <strain evidence="17">SolTubOtavaFocal</strain>
        <tissue evidence="17">Leaves</tissue>
    </source>
</reference>
<gene>
    <name evidence="17" type="ORF">KY290_032207</name>
</gene>
<keyword evidence="4" id="KW-0132">Cell division</keyword>
<evidence type="ECO:0000313" key="17">
    <source>
        <dbReference type="EMBL" id="KAH0744214.1"/>
    </source>
</evidence>
<comment type="pathway">
    <text evidence="2">Cell wall biogenesis; peptidoglycan biosynthesis.</text>
</comment>
<dbReference type="PANTHER" id="PTHR43783">
    <property type="entry name" value="UDP-N-ACETYLGLUCOSAMINE 1-CARBOXYVINYLTRANSFERASE"/>
    <property type="match status" value="1"/>
</dbReference>
<evidence type="ECO:0000256" key="1">
    <source>
        <dbReference type="ARBA" id="ARBA00004496"/>
    </source>
</evidence>
<protein>
    <recommendedName>
        <fullName evidence="12">UDP-N-acetylglucosamine 1-carboxyvinyltransferase</fullName>
        <ecNumber evidence="11">2.5.1.7</ecNumber>
    </recommendedName>
    <alternativeName>
        <fullName evidence="13">Enoylpyruvate transferase</fullName>
    </alternativeName>
    <alternativeName>
        <fullName evidence="14">UDP-N-acetylglucosamine enolpyruvyl transferase</fullName>
    </alternativeName>
</protein>
<evidence type="ECO:0000256" key="9">
    <source>
        <dbReference type="ARBA" id="ARBA00023316"/>
    </source>
</evidence>
<dbReference type="NCBIfam" id="NF006873">
    <property type="entry name" value="PRK09369.1"/>
    <property type="match status" value="1"/>
</dbReference>
<dbReference type="InterPro" id="IPR005750">
    <property type="entry name" value="UDP_GlcNAc_COvinyl_MurA"/>
</dbReference>
<dbReference type="EMBL" id="JAIVGD010000023">
    <property type="protein sequence ID" value="KAH0744214.1"/>
    <property type="molecule type" value="Genomic_DNA"/>
</dbReference>
<comment type="caution">
    <text evidence="17">The sequence shown here is derived from an EMBL/GenBank/DDBJ whole genome shotgun (WGS) entry which is preliminary data.</text>
</comment>
<dbReference type="Proteomes" id="UP000826656">
    <property type="component" value="Unassembled WGS sequence"/>
</dbReference>
<accession>A0ABQ7UD66</accession>
<dbReference type="HAMAP" id="MF_00111">
    <property type="entry name" value="MurA"/>
    <property type="match status" value="1"/>
</dbReference>